<evidence type="ECO:0000313" key="1">
    <source>
        <dbReference type="EMBL" id="MFC4347700.1"/>
    </source>
</evidence>
<name>A0ABV8UA01_9PROT</name>
<evidence type="ECO:0000313" key="2">
    <source>
        <dbReference type="Proteomes" id="UP001595776"/>
    </source>
</evidence>
<proteinExistence type="predicted"/>
<gene>
    <name evidence="1" type="ORF">ACFO5Q_07560</name>
</gene>
<protein>
    <submittedName>
        <fullName evidence="1">Uncharacterized protein</fullName>
    </submittedName>
</protein>
<reference evidence="2" key="1">
    <citation type="journal article" date="2019" name="Int. J. Syst. Evol. Microbiol.">
        <title>The Global Catalogue of Microorganisms (GCM) 10K type strain sequencing project: providing services to taxonomists for standard genome sequencing and annotation.</title>
        <authorList>
            <consortium name="The Broad Institute Genomics Platform"/>
            <consortium name="The Broad Institute Genome Sequencing Center for Infectious Disease"/>
            <person name="Wu L."/>
            <person name="Ma J."/>
        </authorList>
    </citation>
    <scope>NUCLEOTIDE SEQUENCE [LARGE SCALE GENOMIC DNA]</scope>
    <source>
        <strain evidence="2">CGMCC 1.15304</strain>
    </source>
</reference>
<dbReference type="EMBL" id="JBHSCR010000004">
    <property type="protein sequence ID" value="MFC4347700.1"/>
    <property type="molecule type" value="Genomic_DNA"/>
</dbReference>
<organism evidence="1 2">
    <name type="scientific">Kordiimonas lipolytica</name>
    <dbReference type="NCBI Taxonomy" id="1662421"/>
    <lineage>
        <taxon>Bacteria</taxon>
        <taxon>Pseudomonadati</taxon>
        <taxon>Pseudomonadota</taxon>
        <taxon>Alphaproteobacteria</taxon>
        <taxon>Kordiimonadales</taxon>
        <taxon>Kordiimonadaceae</taxon>
        <taxon>Kordiimonas</taxon>
    </lineage>
</organism>
<sequence length="182" mass="20785">MPYQELIDYLDNADDGGFAADVAAYLNDKVANFHDVADYFSPRPDPDPDYFNEATVQGAMFLVLNEWTQGDDENEDHYLIRMEIFYRGGPQNTPYRADIWVTYDNDDDDPRNVVFELKTDFQPESVNADVGKLENNLDQNFNDFDLGYAAYIYDPENDGWCANIDAPMNEDVATIPIPVNIP</sequence>
<dbReference type="RefSeq" id="WP_068149417.1">
    <property type="nucleotide sequence ID" value="NZ_JBHSCR010000004.1"/>
</dbReference>
<dbReference type="Proteomes" id="UP001595776">
    <property type="component" value="Unassembled WGS sequence"/>
</dbReference>
<accession>A0ABV8UA01</accession>
<comment type="caution">
    <text evidence="1">The sequence shown here is derived from an EMBL/GenBank/DDBJ whole genome shotgun (WGS) entry which is preliminary data.</text>
</comment>
<keyword evidence="2" id="KW-1185">Reference proteome</keyword>